<evidence type="ECO:0000259" key="1">
    <source>
        <dbReference type="Pfam" id="PF02627"/>
    </source>
</evidence>
<dbReference type="SUPFAM" id="SSF69118">
    <property type="entry name" value="AhpD-like"/>
    <property type="match status" value="1"/>
</dbReference>
<dbReference type="Proteomes" id="UP000288293">
    <property type="component" value="Unassembled WGS sequence"/>
</dbReference>
<feature type="domain" description="Carboxymuconolactone decarboxylase-like" evidence="1">
    <location>
        <begin position="18"/>
        <end position="98"/>
    </location>
</feature>
<dbReference type="InterPro" id="IPR003779">
    <property type="entry name" value="CMD-like"/>
</dbReference>
<dbReference type="PANTHER" id="PTHR34846:SF10">
    <property type="entry name" value="CYTOPLASMIC PROTEIN"/>
    <property type="match status" value="1"/>
</dbReference>
<gene>
    <name evidence="2" type="ORF">CWE09_07505</name>
</gene>
<name>A0A432W914_9GAMM</name>
<dbReference type="OrthoDB" id="9801997at2"/>
<keyword evidence="3" id="KW-1185">Reference proteome</keyword>
<dbReference type="InterPro" id="IPR029032">
    <property type="entry name" value="AhpD-like"/>
</dbReference>
<dbReference type="RefSeq" id="WP_126803355.1">
    <property type="nucleotide sequence ID" value="NZ_PIPL01000001.1"/>
</dbReference>
<reference evidence="2 3" key="1">
    <citation type="journal article" date="2011" name="Front. Microbiol.">
        <title>Genomic signatures of strain selection and enhancement in Bacillus atrophaeus var. globigii, a historical biowarfare simulant.</title>
        <authorList>
            <person name="Gibbons H.S."/>
            <person name="Broomall S.M."/>
            <person name="McNew L.A."/>
            <person name="Daligault H."/>
            <person name="Chapman C."/>
            <person name="Bruce D."/>
            <person name="Karavis M."/>
            <person name="Krepps M."/>
            <person name="McGregor P.A."/>
            <person name="Hong C."/>
            <person name="Park K.H."/>
            <person name="Akmal A."/>
            <person name="Feldman A."/>
            <person name="Lin J.S."/>
            <person name="Chang W.E."/>
            <person name="Higgs B.W."/>
            <person name="Demirev P."/>
            <person name="Lindquist J."/>
            <person name="Liem A."/>
            <person name="Fochler E."/>
            <person name="Read T.D."/>
            <person name="Tapia R."/>
            <person name="Johnson S."/>
            <person name="Bishop-Lilly K.A."/>
            <person name="Detter C."/>
            <person name="Han C."/>
            <person name="Sozhamannan S."/>
            <person name="Rosenzweig C.N."/>
            <person name="Skowronski E.W."/>
        </authorList>
    </citation>
    <scope>NUCLEOTIDE SEQUENCE [LARGE SCALE GENOMIC DNA]</scope>
    <source>
        <strain evidence="2 3">MLST1</strain>
    </source>
</reference>
<proteinExistence type="predicted"/>
<protein>
    <submittedName>
        <fullName evidence="2">Carboxymuconolactone decarboxylase family protein</fullName>
    </submittedName>
</protein>
<dbReference type="GO" id="GO:0051920">
    <property type="term" value="F:peroxiredoxin activity"/>
    <property type="evidence" value="ECO:0007669"/>
    <property type="project" value="InterPro"/>
</dbReference>
<accession>A0A432W914</accession>
<dbReference type="PANTHER" id="PTHR34846">
    <property type="entry name" value="4-CARBOXYMUCONOLACTONE DECARBOXYLASE FAMILY PROTEIN (AFU_ORTHOLOGUE AFUA_6G11590)"/>
    <property type="match status" value="1"/>
</dbReference>
<dbReference type="InterPro" id="IPR004675">
    <property type="entry name" value="AhpD_core"/>
</dbReference>
<evidence type="ECO:0000313" key="2">
    <source>
        <dbReference type="EMBL" id="RUO26545.1"/>
    </source>
</evidence>
<dbReference type="Pfam" id="PF02627">
    <property type="entry name" value="CMD"/>
    <property type="match status" value="1"/>
</dbReference>
<dbReference type="AlphaFoldDB" id="A0A432W914"/>
<sequence length="153" mass="16762">MSASGSRLSTAQLYKLQPQLLKSLLDLGEAAAQVIEPKLVHLIKLRVSQLNGCAFCMKMHAAEAREDGEAQTRLDVLAGWRETELFSVREQAALSWAESLTLLAGSKEVAEATYQHVSEQLTDEELANLTALVIEINGWNRIAVGFHAQVTDS</sequence>
<comment type="caution">
    <text evidence="2">The sequence shown here is derived from an EMBL/GenBank/DDBJ whole genome shotgun (WGS) entry which is preliminary data.</text>
</comment>
<evidence type="ECO:0000313" key="3">
    <source>
        <dbReference type="Proteomes" id="UP000288293"/>
    </source>
</evidence>
<dbReference type="Gene3D" id="1.20.1290.10">
    <property type="entry name" value="AhpD-like"/>
    <property type="match status" value="1"/>
</dbReference>
<organism evidence="2 3">
    <name type="scientific">Aliidiomarina minuta</name>
    <dbReference type="NCBI Taxonomy" id="880057"/>
    <lineage>
        <taxon>Bacteria</taxon>
        <taxon>Pseudomonadati</taxon>
        <taxon>Pseudomonadota</taxon>
        <taxon>Gammaproteobacteria</taxon>
        <taxon>Alteromonadales</taxon>
        <taxon>Idiomarinaceae</taxon>
        <taxon>Aliidiomarina</taxon>
    </lineage>
</organism>
<dbReference type="NCBIfam" id="TIGR00778">
    <property type="entry name" value="ahpD_dom"/>
    <property type="match status" value="1"/>
</dbReference>
<dbReference type="EMBL" id="PIPL01000001">
    <property type="protein sequence ID" value="RUO26545.1"/>
    <property type="molecule type" value="Genomic_DNA"/>
</dbReference>